<feature type="compositionally biased region" description="Polar residues" evidence="5">
    <location>
        <begin position="453"/>
        <end position="468"/>
    </location>
</feature>
<dbReference type="PANTHER" id="PTHR11040:SF210">
    <property type="entry name" value="ZINC-REGULATED TRANSPORTER 3"/>
    <property type="match status" value="1"/>
</dbReference>
<feature type="compositionally biased region" description="Polar residues" evidence="5">
    <location>
        <begin position="1252"/>
        <end position="1264"/>
    </location>
</feature>
<evidence type="ECO:0000313" key="7">
    <source>
        <dbReference type="EMBL" id="UQC78272.1"/>
    </source>
</evidence>
<feature type="region of interest" description="Disordered" evidence="5">
    <location>
        <begin position="1048"/>
        <end position="1332"/>
    </location>
</feature>
<gene>
    <name evidence="7" type="ORF">CLUP02_03749</name>
</gene>
<feature type="transmembrane region" description="Helical" evidence="6">
    <location>
        <begin position="163"/>
        <end position="190"/>
    </location>
</feature>
<feature type="transmembrane region" description="Helical" evidence="6">
    <location>
        <begin position="593"/>
        <end position="615"/>
    </location>
</feature>
<evidence type="ECO:0000313" key="8">
    <source>
        <dbReference type="Proteomes" id="UP000830671"/>
    </source>
</evidence>
<feature type="region of interest" description="Disordered" evidence="5">
    <location>
        <begin position="1"/>
        <end position="25"/>
    </location>
</feature>
<dbReference type="GO" id="GO:0016020">
    <property type="term" value="C:membrane"/>
    <property type="evidence" value="ECO:0007669"/>
    <property type="project" value="UniProtKB-SubCell"/>
</dbReference>
<dbReference type="InterPro" id="IPR003689">
    <property type="entry name" value="ZIP"/>
</dbReference>
<dbReference type="Proteomes" id="UP000830671">
    <property type="component" value="Chromosome 2"/>
</dbReference>
<evidence type="ECO:0000256" key="5">
    <source>
        <dbReference type="SAM" id="MobiDB-lite"/>
    </source>
</evidence>
<evidence type="ECO:0000256" key="6">
    <source>
        <dbReference type="SAM" id="Phobius"/>
    </source>
</evidence>
<evidence type="ECO:0000256" key="3">
    <source>
        <dbReference type="ARBA" id="ARBA00022989"/>
    </source>
</evidence>
<feature type="compositionally biased region" description="Low complexity" evidence="5">
    <location>
        <begin position="13"/>
        <end position="23"/>
    </location>
</feature>
<keyword evidence="3 6" id="KW-1133">Transmembrane helix</keyword>
<proteinExistence type="predicted"/>
<feature type="transmembrane region" description="Helical" evidence="6">
    <location>
        <begin position="563"/>
        <end position="586"/>
    </location>
</feature>
<feature type="region of interest" description="Disordered" evidence="5">
    <location>
        <begin position="719"/>
        <end position="739"/>
    </location>
</feature>
<evidence type="ECO:0008006" key="9">
    <source>
        <dbReference type="Google" id="ProtNLM"/>
    </source>
</evidence>
<sequence>MDHHWETTHRPRQQSQSQSQIQRPRIHSARKDAFDLLAAIDITTLPYSLCNITHPDILSYTSYPTCVFHDQPTYRTPLAIQPGPCAHTTLPYVRGLPLCCGRSHLNHIPYSNSWDCDDTREPYRSNRIREEYQITHPILHAPSTQTSYSHRLESTELDNDTRGWIMCIVSGIACVVGASIICVDLVIRYLPGKRNFRIQDSNAFLACSLSLSFGVMLYSALNNMLPSAKQYLKEDGFQDQIAGFLIMACFIGGFVGIQVISRLLHQYMPSHVVDCDHTHDHNETDTRSRSQSRKTSLYTSSRRSSRRPLVDRIAKNGHATESTPLLNGEVAHENGAPPMAKRHASSRGNLSLSTNHATPTTRPSRSRGPTVDRRPSMAQVQQRVMSFVKDTKTNCDEEGPCFGYTDPCGQECFKHLNGRSTSTSKPPAILRTNTGHFYAPSHTDLEDLEEGGSSCNSPISGTMRTSRAASREPLPVPEHDETHHHHDHSHSHGHDQSHHDHDAHGDGEHADEDVEAQHHHHVPTNAFLSLGLQTSIAIALHKFPEGFITYATNHANPALGFNVFMALFVHNITEGFAMALPLYMALGSRMRAMFWAAILGGLSQPLGAGIAVLWFKLAKHTHLTPNAVSYACMFAITAGIMVPSLLRIEKAAWHWMGMDKGGRAHMHLYHGIVYGCAGANFIDWIGGSTLRLLVSIGPLALTDNVKAREFQVSLNISPPTRPRVRSEKQSAGHRGSRSAWAMPSALLRSNGDRQCADTTCHGPNKLRYAGFLETREGSRISGRGSLATRSPCLLTHEEHVEGHPSKHWSYCNREEKKHHEISTLKPQRAIPEPQSTPLSPDIINPSSSKPGTRWLDFFRLFALLSIVTDVHAYELDNSHSQTVNMSSPPRRRSARLASTNTPKPKAKSTLASVAERDDTPPAQEVAESLNALAVPNHDPATPSSHSNIKAPLSEMHPSKVHPTAAPPSATWLGFRDMDPSDKKADPQATPSKTPFKATGVPESPFTFRVAQPTGDNGLSSDAQQMMNELREEAARIKAELLAKRELEREDEEINGRRIAKARGKSGRYSAVHMAEFKKMDSIEGHPSAFRAQPGRVTPLKSLKRTQSKANLDDTPTQPKSSLKRSPSKANLDDTPTQPKSVLKRSQSKPNVDDTPTHPKSILKKPSKINLGIPDTPSQQKSSLKRSPSKANLDDADSSSSTKSTLGPRPKSRIFANIEPPSSVKRVRQRFEDDATTARPVSRDGSSLPRPKSSGTDAPTGLRSQPSLASLTSPTASSLARAAGSKMPLPGTLTKSASKPDLGSLVKSPSKPELGILRKSPSKPDLGGLTKSATTNNLGALEKTAELKRRIVSPGRFERVKSILRGGKGALNQTKSALPKPASSISQTPAPQAAEKTVPAVPFTTPRRKLFKRVDFTPDTNRAADVPNTVAHRAFASISPIRKNGEVEYPSLDAMLGNGNVTQRKKGENLYPDLNVGSPSDKATENASESIKPLPPTVPGTFTFRSDHTIRFGSASPTGFGSTAGQASVRHVRASLDMPGSFPTGPEFTSNKENRSPMQFLAGKPHGMTNKKRARAREEEGDLEVDSGDRAGKRRKAEHVPEGDALLAPRLMGATPGTIGKKLQSPRVAQSPSPTKKRGGMSLSRLNMLAKPKARN</sequence>
<feature type="transmembrane region" description="Helical" evidence="6">
    <location>
        <begin position="627"/>
        <end position="646"/>
    </location>
</feature>
<keyword evidence="2 6" id="KW-0812">Transmembrane</keyword>
<keyword evidence="8" id="KW-1185">Reference proteome</keyword>
<reference evidence="7" key="1">
    <citation type="journal article" date="2021" name="Mol. Plant Microbe Interact.">
        <title>Complete Genome Sequence of the Plant-Pathogenic Fungus Colletotrichum lupini.</title>
        <authorList>
            <person name="Baroncelli R."/>
            <person name="Pensec F."/>
            <person name="Da Lio D."/>
            <person name="Boufleur T."/>
            <person name="Vicente I."/>
            <person name="Sarrocco S."/>
            <person name="Picot A."/>
            <person name="Baraldi E."/>
            <person name="Sukno S."/>
            <person name="Thon M."/>
            <person name="Le Floch G."/>
        </authorList>
    </citation>
    <scope>NUCLEOTIDE SEQUENCE</scope>
    <source>
        <strain evidence="7">IMI 504893</strain>
    </source>
</reference>
<feature type="compositionally biased region" description="Polar residues" evidence="5">
    <location>
        <begin position="419"/>
        <end position="435"/>
    </location>
</feature>
<evidence type="ECO:0000256" key="4">
    <source>
        <dbReference type="ARBA" id="ARBA00023136"/>
    </source>
</evidence>
<dbReference type="KEGG" id="clup:CLUP02_03749"/>
<feature type="compositionally biased region" description="Polar residues" evidence="5">
    <location>
        <begin position="1127"/>
        <end position="1140"/>
    </location>
</feature>
<evidence type="ECO:0000256" key="1">
    <source>
        <dbReference type="ARBA" id="ARBA00004141"/>
    </source>
</evidence>
<evidence type="ECO:0000256" key="2">
    <source>
        <dbReference type="ARBA" id="ARBA00022692"/>
    </source>
</evidence>
<feature type="region of interest" description="Disordered" evidence="5">
    <location>
        <begin position="419"/>
        <end position="519"/>
    </location>
</feature>
<feature type="compositionally biased region" description="Low complexity" evidence="5">
    <location>
        <begin position="1265"/>
        <end position="1282"/>
    </location>
</feature>
<feature type="region of interest" description="Disordered" evidence="5">
    <location>
        <begin position="879"/>
        <end position="922"/>
    </location>
</feature>
<keyword evidence="4 6" id="KW-0472">Membrane</keyword>
<dbReference type="EMBL" id="CP019474">
    <property type="protein sequence ID" value="UQC78272.1"/>
    <property type="molecule type" value="Genomic_DNA"/>
</dbReference>
<dbReference type="PANTHER" id="PTHR11040">
    <property type="entry name" value="ZINC/IRON TRANSPORTER"/>
    <property type="match status" value="1"/>
</dbReference>
<feature type="compositionally biased region" description="Polar residues" evidence="5">
    <location>
        <begin position="1107"/>
        <end position="1120"/>
    </location>
</feature>
<feature type="region of interest" description="Disordered" evidence="5">
    <location>
        <begin position="1540"/>
        <end position="1655"/>
    </location>
</feature>
<name>A0A9Q8SKT1_9PEZI</name>
<protein>
    <recommendedName>
        <fullName evidence="9">ZIP Zinc transporter</fullName>
    </recommendedName>
</protein>
<feature type="transmembrane region" description="Helical" evidence="6">
    <location>
        <begin position="667"/>
        <end position="686"/>
    </location>
</feature>
<dbReference type="GeneID" id="73337776"/>
<feature type="compositionally biased region" description="Basic and acidic residues" evidence="5">
    <location>
        <begin position="278"/>
        <end position="288"/>
    </location>
</feature>
<feature type="transmembrane region" description="Helical" evidence="6">
    <location>
        <begin position="202"/>
        <end position="221"/>
    </location>
</feature>
<dbReference type="GO" id="GO:0005385">
    <property type="term" value="F:zinc ion transmembrane transporter activity"/>
    <property type="evidence" value="ECO:0007669"/>
    <property type="project" value="TreeGrafter"/>
</dbReference>
<feature type="compositionally biased region" description="Basic and acidic residues" evidence="5">
    <location>
        <begin position="477"/>
        <end position="508"/>
    </location>
</feature>
<feature type="transmembrane region" description="Helical" evidence="6">
    <location>
        <begin position="241"/>
        <end position="260"/>
    </location>
</feature>
<feature type="compositionally biased region" description="Basic and acidic residues" evidence="5">
    <location>
        <begin position="1074"/>
        <end position="1083"/>
    </location>
</feature>
<feature type="region of interest" description="Disordered" evidence="5">
    <location>
        <begin position="278"/>
        <end position="377"/>
    </location>
</feature>
<dbReference type="RefSeq" id="XP_049139909.1">
    <property type="nucleotide sequence ID" value="XM_049282766.1"/>
</dbReference>
<feature type="region of interest" description="Disordered" evidence="5">
    <location>
        <begin position="934"/>
        <end position="1020"/>
    </location>
</feature>
<feature type="region of interest" description="Disordered" evidence="5">
    <location>
        <begin position="1370"/>
        <end position="1396"/>
    </location>
</feature>
<comment type="subcellular location">
    <subcellularLocation>
        <location evidence="1">Membrane</location>
        <topology evidence="1">Multi-pass membrane protein</topology>
    </subcellularLocation>
</comment>
<feature type="region of interest" description="Disordered" evidence="5">
    <location>
        <begin position="1462"/>
        <end position="1498"/>
    </location>
</feature>
<feature type="compositionally biased region" description="Polar residues" evidence="5">
    <location>
        <begin position="346"/>
        <end position="363"/>
    </location>
</feature>
<dbReference type="Pfam" id="PF02535">
    <property type="entry name" value="Zip"/>
    <property type="match status" value="1"/>
</dbReference>
<feature type="compositionally biased region" description="Basic and acidic residues" evidence="5">
    <location>
        <begin position="975"/>
        <end position="985"/>
    </location>
</feature>
<accession>A0A9Q8SKT1</accession>
<organism evidence="7 8">
    <name type="scientific">Colletotrichum lupini</name>
    <dbReference type="NCBI Taxonomy" id="145971"/>
    <lineage>
        <taxon>Eukaryota</taxon>
        <taxon>Fungi</taxon>
        <taxon>Dikarya</taxon>
        <taxon>Ascomycota</taxon>
        <taxon>Pezizomycotina</taxon>
        <taxon>Sordariomycetes</taxon>
        <taxon>Hypocreomycetidae</taxon>
        <taxon>Glomerellales</taxon>
        <taxon>Glomerellaceae</taxon>
        <taxon>Colletotrichum</taxon>
        <taxon>Colletotrichum acutatum species complex</taxon>
    </lineage>
</organism>